<keyword evidence="3 4" id="KW-0413">Isomerase</keyword>
<feature type="domain" description="Pseudouridine synthase I TruA alpha/beta" evidence="8">
    <location>
        <begin position="26"/>
        <end position="122"/>
    </location>
</feature>
<name>A0A420WE36_9PROT</name>
<sequence length="271" mass="30602">MWAPYISKSLWVESSVTMPRYKLTIEYDGAPYQGWQWQDHGPSVQGAVEAAGSKLNSAPVTVYGSGRTDSGVHALGQIAHMDLDKDIRQDKVRDALNFHLGQHPISILDAELVDNEWHARFDAIERRYLYRILDRRPRLALDRGRVWRLPVKLDVDAMQDAANVLIGKHDFSTFRDTQCQAKSPVKTLDEILVLRAGAEVHCHFRARSFLHKQVRSLVGSLAEVGMGKWDAEDMQAALESRDRRECGPVAPPDGLYLTQVIYPENLESLEG</sequence>
<dbReference type="PIRSF" id="PIRSF001430">
    <property type="entry name" value="tRNA_psdUrid_synth"/>
    <property type="match status" value="1"/>
</dbReference>
<evidence type="ECO:0000256" key="2">
    <source>
        <dbReference type="ARBA" id="ARBA00022694"/>
    </source>
</evidence>
<dbReference type="NCBIfam" id="TIGR00071">
    <property type="entry name" value="hisT_truA"/>
    <property type="match status" value="1"/>
</dbReference>
<dbReference type="InterPro" id="IPR020094">
    <property type="entry name" value="TruA/RsuA/RluB/E/F_N"/>
</dbReference>
<dbReference type="PANTHER" id="PTHR11142">
    <property type="entry name" value="PSEUDOURIDYLATE SYNTHASE"/>
    <property type="match status" value="1"/>
</dbReference>
<keyword evidence="2 4" id="KW-0819">tRNA processing</keyword>
<dbReference type="SUPFAM" id="SSF55120">
    <property type="entry name" value="Pseudouridine synthase"/>
    <property type="match status" value="1"/>
</dbReference>
<evidence type="ECO:0000259" key="8">
    <source>
        <dbReference type="Pfam" id="PF01416"/>
    </source>
</evidence>
<comment type="catalytic activity">
    <reaction evidence="4 7">
        <text>uridine(38/39/40) in tRNA = pseudouridine(38/39/40) in tRNA</text>
        <dbReference type="Rhea" id="RHEA:22376"/>
        <dbReference type="Rhea" id="RHEA-COMP:10085"/>
        <dbReference type="Rhea" id="RHEA-COMP:10087"/>
        <dbReference type="ChEBI" id="CHEBI:65314"/>
        <dbReference type="ChEBI" id="CHEBI:65315"/>
        <dbReference type="EC" id="5.4.99.12"/>
    </reaction>
</comment>
<organism evidence="9 10">
    <name type="scientific">Litorimonas taeanensis</name>
    <dbReference type="NCBI Taxonomy" id="568099"/>
    <lineage>
        <taxon>Bacteria</taxon>
        <taxon>Pseudomonadati</taxon>
        <taxon>Pseudomonadota</taxon>
        <taxon>Alphaproteobacteria</taxon>
        <taxon>Maricaulales</taxon>
        <taxon>Robiginitomaculaceae</taxon>
    </lineage>
</organism>
<dbReference type="InterPro" id="IPR001406">
    <property type="entry name" value="PsdUridine_synth_TruA"/>
</dbReference>
<reference evidence="9 10" key="1">
    <citation type="submission" date="2018-10" db="EMBL/GenBank/DDBJ databases">
        <title>Genomic Encyclopedia of Type Strains, Phase IV (KMG-IV): sequencing the most valuable type-strain genomes for metagenomic binning, comparative biology and taxonomic classification.</title>
        <authorList>
            <person name="Goeker M."/>
        </authorList>
    </citation>
    <scope>NUCLEOTIDE SEQUENCE [LARGE SCALE GENOMIC DNA]</scope>
    <source>
        <strain evidence="9 10">DSM 22008</strain>
    </source>
</reference>
<dbReference type="GO" id="GO:0160147">
    <property type="term" value="F:tRNA pseudouridine(38-40) synthase activity"/>
    <property type="evidence" value="ECO:0007669"/>
    <property type="project" value="UniProtKB-EC"/>
</dbReference>
<dbReference type="FunCoup" id="A0A420WE36">
    <property type="interactions" value="469"/>
</dbReference>
<evidence type="ECO:0000256" key="4">
    <source>
        <dbReference type="HAMAP-Rule" id="MF_00171"/>
    </source>
</evidence>
<dbReference type="PANTHER" id="PTHR11142:SF0">
    <property type="entry name" value="TRNA PSEUDOURIDINE SYNTHASE-LIKE 1"/>
    <property type="match status" value="1"/>
</dbReference>
<dbReference type="HAMAP" id="MF_00171">
    <property type="entry name" value="TruA"/>
    <property type="match status" value="1"/>
</dbReference>
<evidence type="ECO:0000313" key="9">
    <source>
        <dbReference type="EMBL" id="RKQ69248.1"/>
    </source>
</evidence>
<evidence type="ECO:0000256" key="7">
    <source>
        <dbReference type="RuleBase" id="RU003792"/>
    </source>
</evidence>
<evidence type="ECO:0000256" key="1">
    <source>
        <dbReference type="ARBA" id="ARBA00009375"/>
    </source>
</evidence>
<evidence type="ECO:0000256" key="3">
    <source>
        <dbReference type="ARBA" id="ARBA00023235"/>
    </source>
</evidence>
<dbReference type="AlphaFoldDB" id="A0A420WE36"/>
<comment type="subunit">
    <text evidence="4">Homodimer.</text>
</comment>
<keyword evidence="10" id="KW-1185">Reference proteome</keyword>
<dbReference type="Gene3D" id="3.30.70.580">
    <property type="entry name" value="Pseudouridine synthase I, catalytic domain, N-terminal subdomain"/>
    <property type="match status" value="1"/>
</dbReference>
<dbReference type="Proteomes" id="UP000282211">
    <property type="component" value="Unassembled WGS sequence"/>
</dbReference>
<feature type="domain" description="Pseudouridine synthase I TruA alpha/beta" evidence="8">
    <location>
        <begin position="161"/>
        <end position="263"/>
    </location>
</feature>
<proteinExistence type="inferred from homology"/>
<protein>
    <recommendedName>
        <fullName evidence="4">tRNA pseudouridine synthase A</fullName>
        <ecNumber evidence="4">5.4.99.12</ecNumber>
    </recommendedName>
    <alternativeName>
        <fullName evidence="4">tRNA pseudouridine(38-40) synthase</fullName>
    </alternativeName>
    <alternativeName>
        <fullName evidence="4">tRNA pseudouridylate synthase I</fullName>
    </alternativeName>
    <alternativeName>
        <fullName evidence="4">tRNA-uridine isomerase I</fullName>
    </alternativeName>
</protein>
<evidence type="ECO:0000256" key="6">
    <source>
        <dbReference type="PIRSR" id="PIRSR001430-2"/>
    </source>
</evidence>
<gene>
    <name evidence="4" type="primary">truA</name>
    <name evidence="9" type="ORF">DES40_2047</name>
</gene>
<dbReference type="Gene3D" id="3.30.70.660">
    <property type="entry name" value="Pseudouridine synthase I, catalytic domain, C-terminal subdomain"/>
    <property type="match status" value="1"/>
</dbReference>
<accession>A0A420WE36</accession>
<dbReference type="GO" id="GO:0003723">
    <property type="term" value="F:RNA binding"/>
    <property type="evidence" value="ECO:0007669"/>
    <property type="project" value="InterPro"/>
</dbReference>
<dbReference type="CDD" id="cd02570">
    <property type="entry name" value="PseudoU_synth_EcTruA"/>
    <property type="match status" value="1"/>
</dbReference>
<dbReference type="InParanoid" id="A0A420WE36"/>
<dbReference type="InterPro" id="IPR020103">
    <property type="entry name" value="PsdUridine_synth_cat_dom_sf"/>
</dbReference>
<comment type="caution">
    <text evidence="4">Lacks conserved residue(s) required for the propagation of feature annotation.</text>
</comment>
<dbReference type="InterPro" id="IPR020095">
    <property type="entry name" value="PsdUridine_synth_TruA_C"/>
</dbReference>
<dbReference type="GO" id="GO:0031119">
    <property type="term" value="P:tRNA pseudouridine synthesis"/>
    <property type="evidence" value="ECO:0007669"/>
    <property type="project" value="UniProtKB-UniRule"/>
</dbReference>
<comment type="caution">
    <text evidence="9">The sequence shown here is derived from an EMBL/GenBank/DDBJ whole genome shotgun (WGS) entry which is preliminary data.</text>
</comment>
<dbReference type="InterPro" id="IPR020097">
    <property type="entry name" value="PsdUridine_synth_TruA_a/b_dom"/>
</dbReference>
<dbReference type="EMBL" id="RBII01000002">
    <property type="protein sequence ID" value="RKQ69248.1"/>
    <property type="molecule type" value="Genomic_DNA"/>
</dbReference>
<comment type="similarity">
    <text evidence="1 4 7">Belongs to the tRNA pseudouridine synthase TruA family.</text>
</comment>
<evidence type="ECO:0000256" key="5">
    <source>
        <dbReference type="PIRSR" id="PIRSR001430-1"/>
    </source>
</evidence>
<dbReference type="EC" id="5.4.99.12" evidence="4"/>
<feature type="active site" description="Nucleophile" evidence="4 5">
    <location>
        <position position="69"/>
    </location>
</feature>
<comment type="function">
    <text evidence="4">Formation of pseudouridine at positions 38, 39 and 40 in the anticodon stem and loop of transfer RNAs.</text>
</comment>
<feature type="binding site" evidence="4 6">
    <location>
        <position position="128"/>
    </location>
    <ligand>
        <name>substrate</name>
    </ligand>
</feature>
<dbReference type="FunFam" id="3.30.70.580:FF:000001">
    <property type="entry name" value="tRNA pseudouridine synthase A"/>
    <property type="match status" value="1"/>
</dbReference>
<evidence type="ECO:0000313" key="10">
    <source>
        <dbReference type="Proteomes" id="UP000282211"/>
    </source>
</evidence>
<dbReference type="Pfam" id="PF01416">
    <property type="entry name" value="PseudoU_synth_1"/>
    <property type="match status" value="2"/>
</dbReference>